<protein>
    <submittedName>
        <fullName evidence="1">Uncharacterized protein</fullName>
    </submittedName>
</protein>
<dbReference type="AlphaFoldDB" id="A0A5E4Z4T3"/>
<proteinExistence type="predicted"/>
<keyword evidence="2" id="KW-1185">Reference proteome</keyword>
<organism evidence="1 2">
    <name type="scientific">Pandoraea communis</name>
    <dbReference type="NCBI Taxonomy" id="2508297"/>
    <lineage>
        <taxon>Bacteria</taxon>
        <taxon>Pseudomonadati</taxon>
        <taxon>Pseudomonadota</taxon>
        <taxon>Betaproteobacteria</taxon>
        <taxon>Burkholderiales</taxon>
        <taxon>Burkholderiaceae</taxon>
        <taxon>Pandoraea</taxon>
    </lineage>
</organism>
<reference evidence="1 2" key="1">
    <citation type="submission" date="2019-08" db="EMBL/GenBank/DDBJ databases">
        <authorList>
            <person name="Peeters C."/>
        </authorList>
    </citation>
    <scope>NUCLEOTIDE SEQUENCE [LARGE SCALE GENOMIC DNA]</scope>
    <source>
        <strain evidence="1 2">LMG 31111</strain>
    </source>
</reference>
<accession>A0A5E4Z4T3</accession>
<evidence type="ECO:0000313" key="2">
    <source>
        <dbReference type="Proteomes" id="UP000383971"/>
    </source>
</evidence>
<evidence type="ECO:0000313" key="1">
    <source>
        <dbReference type="EMBL" id="VVE56184.1"/>
    </source>
</evidence>
<dbReference type="EMBL" id="CABPSE010000035">
    <property type="protein sequence ID" value="VVE56184.1"/>
    <property type="molecule type" value="Genomic_DNA"/>
</dbReference>
<gene>
    <name evidence="1" type="ORF">PCO31111_05102</name>
</gene>
<name>A0A5E4Z4T3_9BURK</name>
<sequence>MNPIGIATIDTAPMTHPVANPHPCHRHERFNADLQTVELKAAGKLLSPFAATSVRIREPGLPDHLPLASVRNLRDVADQGPAADFAFFREPLRQNVALLGRWGAAAKAGSQSNAWSQFVNDITEHFFKGSRKQRVMDALILSIDVLPARYRADALACLLADGEEGMAAAEEFWEYIGLDRIPDVDKDRVRGLIHQYGIGA</sequence>
<dbReference type="Proteomes" id="UP000383971">
    <property type="component" value="Unassembled WGS sequence"/>
</dbReference>